<dbReference type="PROSITE" id="PS00198">
    <property type="entry name" value="4FE4S_FER_1"/>
    <property type="match status" value="1"/>
</dbReference>
<dbReference type="InterPro" id="IPR017900">
    <property type="entry name" value="4Fe4S_Fe_S_CS"/>
</dbReference>
<dbReference type="SUPFAM" id="SSF54862">
    <property type="entry name" value="4Fe-4S ferredoxins"/>
    <property type="match status" value="1"/>
</dbReference>
<keyword evidence="3" id="KW-1185">Reference proteome</keyword>
<evidence type="ECO:0000259" key="1">
    <source>
        <dbReference type="PROSITE" id="PS51379"/>
    </source>
</evidence>
<feature type="domain" description="4Fe-4S ferredoxin-type" evidence="1">
    <location>
        <begin position="54"/>
        <end position="82"/>
    </location>
</feature>
<sequence length="82" mass="9098">MAYKYSALSVDYKTCLGCGNCVAACPLSNPESPLFERGKRKLRLESGVVKKNKEVICWRNPEIPEDCERCTLICPTGAIETV</sequence>
<dbReference type="Pfam" id="PF12800">
    <property type="entry name" value="Fer4_4"/>
    <property type="match status" value="1"/>
</dbReference>
<dbReference type="PROSITE" id="PS51379">
    <property type="entry name" value="4FE4S_FER_2"/>
    <property type="match status" value="2"/>
</dbReference>
<protein>
    <recommendedName>
        <fullName evidence="1">4Fe-4S ferredoxin-type domain-containing protein</fullName>
    </recommendedName>
</protein>
<organism evidence="2 3">
    <name type="scientific">candidate division MSBL1 archaeon SCGC-AAA259B11</name>
    <dbReference type="NCBI Taxonomy" id="1698260"/>
    <lineage>
        <taxon>Archaea</taxon>
        <taxon>Methanobacteriati</taxon>
        <taxon>Methanobacteriota</taxon>
        <taxon>candidate division MSBL1</taxon>
    </lineage>
</organism>
<gene>
    <name evidence="2" type="ORF">AKJ61_03015</name>
</gene>
<dbReference type="Pfam" id="PF13237">
    <property type="entry name" value="Fer4_10"/>
    <property type="match status" value="1"/>
</dbReference>
<evidence type="ECO:0000313" key="2">
    <source>
        <dbReference type="EMBL" id="KXA89382.1"/>
    </source>
</evidence>
<evidence type="ECO:0000313" key="3">
    <source>
        <dbReference type="Proteomes" id="UP000070184"/>
    </source>
</evidence>
<comment type="caution">
    <text evidence="2">The sequence shown here is derived from an EMBL/GenBank/DDBJ whole genome shotgun (WGS) entry which is preliminary data.</text>
</comment>
<dbReference type="Proteomes" id="UP000070184">
    <property type="component" value="Unassembled WGS sequence"/>
</dbReference>
<name>A0A133U5B8_9EURY</name>
<feature type="domain" description="4Fe-4S ferredoxin-type" evidence="1">
    <location>
        <begin position="6"/>
        <end position="35"/>
    </location>
</feature>
<reference evidence="2 3" key="1">
    <citation type="journal article" date="2016" name="Sci. Rep.">
        <title>Metabolic traits of an uncultured archaeal lineage -MSBL1- from brine pools of the Red Sea.</title>
        <authorList>
            <person name="Mwirichia R."/>
            <person name="Alam I."/>
            <person name="Rashid M."/>
            <person name="Vinu M."/>
            <person name="Ba-Alawi W."/>
            <person name="Anthony Kamau A."/>
            <person name="Kamanda Ngugi D."/>
            <person name="Goker M."/>
            <person name="Klenk H.P."/>
            <person name="Bajic V."/>
            <person name="Stingl U."/>
        </authorList>
    </citation>
    <scope>NUCLEOTIDE SEQUENCE [LARGE SCALE GENOMIC DNA]</scope>
    <source>
        <strain evidence="2">SCGC-AAA259B11</strain>
    </source>
</reference>
<dbReference type="InterPro" id="IPR017896">
    <property type="entry name" value="4Fe4S_Fe-S-bd"/>
</dbReference>
<dbReference type="GO" id="GO:0016491">
    <property type="term" value="F:oxidoreductase activity"/>
    <property type="evidence" value="ECO:0007669"/>
    <property type="project" value="UniProtKB-ARBA"/>
</dbReference>
<dbReference type="AlphaFoldDB" id="A0A133U5B8"/>
<dbReference type="Gene3D" id="3.30.70.20">
    <property type="match status" value="1"/>
</dbReference>
<proteinExistence type="predicted"/>
<accession>A0A133U5B8</accession>
<dbReference type="EMBL" id="LHXK01000039">
    <property type="protein sequence ID" value="KXA89382.1"/>
    <property type="molecule type" value="Genomic_DNA"/>
</dbReference>